<evidence type="ECO:0000256" key="4">
    <source>
        <dbReference type="ARBA" id="ARBA00022840"/>
    </source>
</evidence>
<organism evidence="6">
    <name type="scientific">viral metagenome</name>
    <dbReference type="NCBI Taxonomy" id="1070528"/>
    <lineage>
        <taxon>unclassified sequences</taxon>
        <taxon>metagenomes</taxon>
        <taxon>organismal metagenomes</taxon>
    </lineage>
</organism>
<dbReference type="InterPro" id="IPR006935">
    <property type="entry name" value="Helicase/UvrB_N"/>
</dbReference>
<dbReference type="PROSITE" id="PS51192">
    <property type="entry name" value="HELICASE_ATP_BIND_1"/>
    <property type="match status" value="1"/>
</dbReference>
<dbReference type="CDD" id="cd17926">
    <property type="entry name" value="DEXHc_RE"/>
    <property type="match status" value="1"/>
</dbReference>
<dbReference type="SMART" id="SM00487">
    <property type="entry name" value="DEXDc"/>
    <property type="match status" value="1"/>
</dbReference>
<reference evidence="6" key="1">
    <citation type="journal article" date="2020" name="Nature">
        <title>Giant virus diversity and host interactions through global metagenomics.</title>
        <authorList>
            <person name="Schulz F."/>
            <person name="Roux S."/>
            <person name="Paez-Espino D."/>
            <person name="Jungbluth S."/>
            <person name="Walsh D.A."/>
            <person name="Denef V.J."/>
            <person name="McMahon K.D."/>
            <person name="Konstantinidis K.T."/>
            <person name="Eloe-Fadrosh E.A."/>
            <person name="Kyrpides N.C."/>
            <person name="Woyke T."/>
        </authorList>
    </citation>
    <scope>NUCLEOTIDE SEQUENCE</scope>
    <source>
        <strain evidence="6">GVMAG-M-3300023179-114</strain>
    </source>
</reference>
<dbReference type="AlphaFoldDB" id="A0A6C0E3N9"/>
<dbReference type="SUPFAM" id="SSF52540">
    <property type="entry name" value="P-loop containing nucleoside triphosphate hydrolases"/>
    <property type="match status" value="2"/>
</dbReference>
<evidence type="ECO:0000259" key="5">
    <source>
        <dbReference type="PROSITE" id="PS51192"/>
    </source>
</evidence>
<dbReference type="Pfam" id="PF04851">
    <property type="entry name" value="ResIII"/>
    <property type="match status" value="1"/>
</dbReference>
<evidence type="ECO:0000256" key="3">
    <source>
        <dbReference type="ARBA" id="ARBA00022806"/>
    </source>
</evidence>
<accession>A0A6C0E3N9</accession>
<evidence type="ECO:0000313" key="6">
    <source>
        <dbReference type="EMBL" id="QHT23123.1"/>
    </source>
</evidence>
<keyword evidence="2" id="KW-0378">Hydrolase</keyword>
<keyword evidence="1" id="KW-0547">Nucleotide-binding</keyword>
<dbReference type="GO" id="GO:0003677">
    <property type="term" value="F:DNA binding"/>
    <property type="evidence" value="ECO:0007669"/>
    <property type="project" value="InterPro"/>
</dbReference>
<dbReference type="Gene3D" id="3.40.50.300">
    <property type="entry name" value="P-loop containing nucleotide triphosphate hydrolases"/>
    <property type="match status" value="2"/>
</dbReference>
<proteinExistence type="predicted"/>
<protein>
    <recommendedName>
        <fullName evidence="5">Helicase ATP-binding domain-containing protein</fullName>
    </recommendedName>
</protein>
<dbReference type="GO" id="GO:0005524">
    <property type="term" value="F:ATP binding"/>
    <property type="evidence" value="ECO:0007669"/>
    <property type="project" value="UniProtKB-KW"/>
</dbReference>
<dbReference type="InterPro" id="IPR050615">
    <property type="entry name" value="ATP-dep_DNA_Helicase"/>
</dbReference>
<dbReference type="GO" id="GO:0004386">
    <property type="term" value="F:helicase activity"/>
    <property type="evidence" value="ECO:0007669"/>
    <property type="project" value="UniProtKB-KW"/>
</dbReference>
<evidence type="ECO:0000256" key="2">
    <source>
        <dbReference type="ARBA" id="ARBA00022801"/>
    </source>
</evidence>
<sequence>MNMPQTLTTTLGSKGYTLLKSELTNEQQDWIRKELTVKPYTHGAPTVNLTTFPAYRESGNKLYVPRFFGEQHFGTVKQMKIPEGDDIDVTFQGALRDYQVPVVEKYLSYVTTFGKYGGLLDLVCAWGKTSSSLYILSQLKKKTIVIVHKEFLMNQWIERIQQFLPTARIGKIQGQTIDIENKDIVLAMLQSLSMKEYPSSLFDSFGFTIIDEVHHISSETFSRALYKFVTKYSLGLSATMNRKDGTTKIFKMFLGEVVHKTESKGEREVEVRCINYKTNDEEFNETILDYRGQPQNSSMITKICSYNRRTEFIIQTLTDFICTDVHEYVRFKKEMDQQIPACKLCLKSDNYLVKNTCCNTVQYCLLCMNHVFANVESKKRPKCPHCAKVLVFEQNYIENPYVKPVEQTHTIVMAHNLNVLEYIYTKFVCKNLASVGYYVGGMKEQELKASEKKQVILASYSMCSEGLDIPTLTTEFLISPKTDVVQIVGRILRAKHATAHPIIYDFVDSHDVFQRQWLKRKAYYKKQNYRIIGTNSNVYTIDTKKWTKISEGTCIDDELDEEENDDKKGVIGKCLLSTFKKGSAKQSLL</sequence>
<keyword evidence="3" id="KW-0347">Helicase</keyword>
<keyword evidence="4" id="KW-0067">ATP-binding</keyword>
<name>A0A6C0E3N9_9ZZZZ</name>
<dbReference type="InterPro" id="IPR014001">
    <property type="entry name" value="Helicase_ATP-bd"/>
</dbReference>
<evidence type="ECO:0000256" key="1">
    <source>
        <dbReference type="ARBA" id="ARBA00022741"/>
    </source>
</evidence>
<dbReference type="InterPro" id="IPR027417">
    <property type="entry name" value="P-loop_NTPase"/>
</dbReference>
<dbReference type="PANTHER" id="PTHR11274">
    <property type="entry name" value="RAD25/XP-B DNA REPAIR HELICASE"/>
    <property type="match status" value="1"/>
</dbReference>
<dbReference type="PANTHER" id="PTHR11274:SF0">
    <property type="entry name" value="GENERAL TRANSCRIPTION AND DNA REPAIR FACTOR IIH HELICASE SUBUNIT XPB"/>
    <property type="match status" value="1"/>
</dbReference>
<dbReference type="EMBL" id="MN739725">
    <property type="protein sequence ID" value="QHT23123.1"/>
    <property type="molecule type" value="Genomic_DNA"/>
</dbReference>
<dbReference type="GO" id="GO:0016787">
    <property type="term" value="F:hydrolase activity"/>
    <property type="evidence" value="ECO:0007669"/>
    <property type="project" value="UniProtKB-KW"/>
</dbReference>
<dbReference type="CDD" id="cd18785">
    <property type="entry name" value="SF2_C"/>
    <property type="match status" value="1"/>
</dbReference>
<feature type="domain" description="Helicase ATP-binding" evidence="5">
    <location>
        <begin position="109"/>
        <end position="258"/>
    </location>
</feature>